<keyword evidence="3" id="KW-1185">Reference proteome</keyword>
<accession>A0A6A5W7I1</accession>
<evidence type="ECO:0000256" key="1">
    <source>
        <dbReference type="SAM" id="Phobius"/>
    </source>
</evidence>
<evidence type="ECO:0000313" key="2">
    <source>
        <dbReference type="EMBL" id="KAF1993596.1"/>
    </source>
</evidence>
<name>A0A6A5W7I1_9PLEO</name>
<reference evidence="2" key="1">
    <citation type="journal article" date="2020" name="Stud. Mycol.">
        <title>101 Dothideomycetes genomes: a test case for predicting lifestyles and emergence of pathogens.</title>
        <authorList>
            <person name="Haridas S."/>
            <person name="Albert R."/>
            <person name="Binder M."/>
            <person name="Bloem J."/>
            <person name="Labutti K."/>
            <person name="Salamov A."/>
            <person name="Andreopoulos B."/>
            <person name="Baker S."/>
            <person name="Barry K."/>
            <person name="Bills G."/>
            <person name="Bluhm B."/>
            <person name="Cannon C."/>
            <person name="Castanera R."/>
            <person name="Culley D."/>
            <person name="Daum C."/>
            <person name="Ezra D."/>
            <person name="Gonzalez J."/>
            <person name="Henrissat B."/>
            <person name="Kuo A."/>
            <person name="Liang C."/>
            <person name="Lipzen A."/>
            <person name="Lutzoni F."/>
            <person name="Magnuson J."/>
            <person name="Mondo S."/>
            <person name="Nolan M."/>
            <person name="Ohm R."/>
            <person name="Pangilinan J."/>
            <person name="Park H.-J."/>
            <person name="Ramirez L."/>
            <person name="Alfaro M."/>
            <person name="Sun H."/>
            <person name="Tritt A."/>
            <person name="Yoshinaga Y."/>
            <person name="Zwiers L.-H."/>
            <person name="Turgeon B."/>
            <person name="Goodwin S."/>
            <person name="Spatafora J."/>
            <person name="Crous P."/>
            <person name="Grigoriev I."/>
        </authorList>
    </citation>
    <scope>NUCLEOTIDE SEQUENCE</scope>
    <source>
        <strain evidence="2">CBS 123094</strain>
    </source>
</reference>
<protein>
    <submittedName>
        <fullName evidence="2">Uncharacterized protein</fullName>
    </submittedName>
</protein>
<dbReference type="EMBL" id="ML977695">
    <property type="protein sequence ID" value="KAF1993596.1"/>
    <property type="molecule type" value="Genomic_DNA"/>
</dbReference>
<dbReference type="Gene3D" id="1.20.58.340">
    <property type="entry name" value="Magnesium transport protein CorA, transmembrane region"/>
    <property type="match status" value="1"/>
</dbReference>
<dbReference type="OrthoDB" id="5427271at2759"/>
<organism evidence="2 3">
    <name type="scientific">Amniculicola lignicola CBS 123094</name>
    <dbReference type="NCBI Taxonomy" id="1392246"/>
    <lineage>
        <taxon>Eukaryota</taxon>
        <taxon>Fungi</taxon>
        <taxon>Dikarya</taxon>
        <taxon>Ascomycota</taxon>
        <taxon>Pezizomycotina</taxon>
        <taxon>Dothideomycetes</taxon>
        <taxon>Pleosporomycetidae</taxon>
        <taxon>Pleosporales</taxon>
        <taxon>Amniculicolaceae</taxon>
        <taxon>Amniculicola</taxon>
    </lineage>
</organism>
<keyword evidence="1" id="KW-0812">Transmembrane</keyword>
<sequence length="396" mass="44589">MVGPGGWANSQSDFTIDSKPGVGCFWIDLGRSSAIATKNDTIPSEIPYETCKYQKRGIHVSESHGANRVGFFAPKSLLLAVCHQSHIPKSFVENILRPESLPRFEYALERSTIPGIEPIAINLGFRWGTGHPNYMVAFGRYDLTTSTLAVCIASKGVLDYTKPGCEMADFTFSSVRGLTQRFGATLYEHPLNLVGILLECCERFVDTQSQYYGVEALSVRRGQKGVLTPASAKWIDEWGVKPRMLGRKIDELFSLYDDVIWGMKNCEELVEIESAYMDLNVINMQFVYQYNHSTHEDAESTRTISYLTLIFLPSTFVCAVFSTTLFNFQNWKSTNNKDGVVSRGWWIFVLTCVILCFGTIALWNGLKLPGKFQFRRSLQRDPEMGIRKHKAAQSNG</sequence>
<feature type="transmembrane region" description="Helical" evidence="1">
    <location>
        <begin position="304"/>
        <end position="325"/>
    </location>
</feature>
<keyword evidence="1" id="KW-1133">Transmembrane helix</keyword>
<dbReference type="Proteomes" id="UP000799779">
    <property type="component" value="Unassembled WGS sequence"/>
</dbReference>
<dbReference type="AlphaFoldDB" id="A0A6A5W7I1"/>
<proteinExistence type="predicted"/>
<keyword evidence="1" id="KW-0472">Membrane</keyword>
<evidence type="ECO:0000313" key="3">
    <source>
        <dbReference type="Proteomes" id="UP000799779"/>
    </source>
</evidence>
<gene>
    <name evidence="2" type="ORF">P154DRAFT_582647</name>
</gene>
<feature type="transmembrane region" description="Helical" evidence="1">
    <location>
        <begin position="345"/>
        <end position="366"/>
    </location>
</feature>